<reference evidence="1 2" key="1">
    <citation type="submission" date="2014-08" db="EMBL/GenBank/DDBJ databases">
        <title>Whole genome shotgun sequence of Rhizobium rubi NBRC 13261.</title>
        <authorList>
            <person name="Katano-Makiyama Y."/>
            <person name="Hosoyama A."/>
            <person name="Hashimoto M."/>
            <person name="Hosoyama Y."/>
            <person name="Noguchi M."/>
            <person name="Tsuchikane K."/>
            <person name="Uohara A."/>
            <person name="Ohji S."/>
            <person name="Ichikawa N."/>
            <person name="Kimura A."/>
            <person name="Yamazoe A."/>
            <person name="Fujita N."/>
        </authorList>
    </citation>
    <scope>NUCLEOTIDE SEQUENCE [LARGE SCALE GENOMIC DNA]</scope>
    <source>
        <strain evidence="1 2">NBRC 13261</strain>
    </source>
</reference>
<sequence length="140" mass="16226">MTEKFRRGDIVAYPYLWRWQNEADPQRDHGEKDRPACMILAIKDKQGLTHILLLPISSKPPHGDQKAIEIPGLELRRAKLSRYKRGWITVSECNYDVIERSYHFDARREPIGRFSEAFLEEIRLAFAPFLAAGSAKVSRT</sequence>
<name>A0A081CWP2_9HYPH</name>
<dbReference type="Proteomes" id="UP000028701">
    <property type="component" value="Unassembled WGS sequence"/>
</dbReference>
<dbReference type="RefSeq" id="WP_045230658.1">
    <property type="nucleotide sequence ID" value="NZ_BBJU01000015.1"/>
</dbReference>
<organism evidence="1 2">
    <name type="scientific">Agrobacterium rubi TR3 = NBRC 13261</name>
    <dbReference type="NCBI Taxonomy" id="1368415"/>
    <lineage>
        <taxon>Bacteria</taxon>
        <taxon>Pseudomonadati</taxon>
        <taxon>Pseudomonadota</taxon>
        <taxon>Alphaproteobacteria</taxon>
        <taxon>Hyphomicrobiales</taxon>
        <taxon>Rhizobiaceae</taxon>
        <taxon>Rhizobium/Agrobacterium group</taxon>
        <taxon>Agrobacterium</taxon>
    </lineage>
</organism>
<comment type="caution">
    <text evidence="1">The sequence shown here is derived from an EMBL/GenBank/DDBJ whole genome shotgun (WGS) entry which is preliminary data.</text>
</comment>
<protein>
    <recommendedName>
        <fullName evidence="3">PemK-like protein</fullName>
    </recommendedName>
</protein>
<evidence type="ECO:0000313" key="1">
    <source>
        <dbReference type="EMBL" id="GAK71088.1"/>
    </source>
</evidence>
<accession>A0A081CWP2</accession>
<dbReference type="AlphaFoldDB" id="A0A081CWP2"/>
<dbReference type="OrthoDB" id="7432864at2"/>
<evidence type="ECO:0000313" key="2">
    <source>
        <dbReference type="Proteomes" id="UP000028701"/>
    </source>
</evidence>
<evidence type="ECO:0008006" key="3">
    <source>
        <dbReference type="Google" id="ProtNLM"/>
    </source>
</evidence>
<dbReference type="EMBL" id="BBJU01000015">
    <property type="protein sequence ID" value="GAK71088.1"/>
    <property type="molecule type" value="Genomic_DNA"/>
</dbReference>
<proteinExistence type="predicted"/>
<gene>
    <name evidence="1" type="ORF">RRU01S_15_00120</name>
</gene>